<dbReference type="PANTHER" id="PTHR43191">
    <property type="entry name" value="RRNA METHYLTRANSFERASE 3"/>
    <property type="match status" value="1"/>
</dbReference>
<keyword evidence="3" id="KW-0808">Transferase</keyword>
<evidence type="ECO:0000256" key="2">
    <source>
        <dbReference type="ARBA" id="ARBA00022603"/>
    </source>
</evidence>
<organism evidence="5 6">
    <name type="scientific">Candidatus Avoscillospira stercoripullorum</name>
    <dbReference type="NCBI Taxonomy" id="2840709"/>
    <lineage>
        <taxon>Bacteria</taxon>
        <taxon>Bacillati</taxon>
        <taxon>Bacillota</taxon>
        <taxon>Clostridia</taxon>
        <taxon>Eubacteriales</taxon>
        <taxon>Oscillospiraceae</taxon>
        <taxon>Oscillospiraceae incertae sedis</taxon>
        <taxon>Candidatus Avoscillospira</taxon>
    </lineage>
</organism>
<evidence type="ECO:0000256" key="1">
    <source>
        <dbReference type="ARBA" id="ARBA00007228"/>
    </source>
</evidence>
<feature type="domain" description="RNA 2-O ribose methyltransferase substrate binding" evidence="4">
    <location>
        <begin position="34"/>
        <end position="102"/>
    </location>
</feature>
<dbReference type="InterPro" id="IPR051259">
    <property type="entry name" value="rRNA_Methyltransferase"/>
</dbReference>
<evidence type="ECO:0000313" key="5">
    <source>
        <dbReference type="EMBL" id="HIR09351.1"/>
    </source>
</evidence>
<comment type="similarity">
    <text evidence="1">Belongs to the class IV-like SAM-binding methyltransferase superfamily. RNA methyltransferase TrmH family.</text>
</comment>
<gene>
    <name evidence="5" type="ORF">IAA70_02985</name>
</gene>
<dbReference type="Pfam" id="PF00588">
    <property type="entry name" value="SpoU_methylase"/>
    <property type="match status" value="1"/>
</dbReference>
<dbReference type="GO" id="GO:0008173">
    <property type="term" value="F:RNA methyltransferase activity"/>
    <property type="evidence" value="ECO:0007669"/>
    <property type="project" value="InterPro"/>
</dbReference>
<dbReference type="Gene3D" id="3.30.1330.30">
    <property type="match status" value="1"/>
</dbReference>
<reference evidence="5" key="2">
    <citation type="journal article" date="2021" name="PeerJ">
        <title>Extensive microbial diversity within the chicken gut microbiome revealed by metagenomics and culture.</title>
        <authorList>
            <person name="Gilroy R."/>
            <person name="Ravi A."/>
            <person name="Getino M."/>
            <person name="Pursley I."/>
            <person name="Horton D.L."/>
            <person name="Alikhan N.F."/>
            <person name="Baker D."/>
            <person name="Gharbi K."/>
            <person name="Hall N."/>
            <person name="Watson M."/>
            <person name="Adriaenssens E.M."/>
            <person name="Foster-Nyarko E."/>
            <person name="Jarju S."/>
            <person name="Secka A."/>
            <person name="Antonio M."/>
            <person name="Oren A."/>
            <person name="Chaudhuri R.R."/>
            <person name="La Ragione R."/>
            <person name="Hildebrand F."/>
            <person name="Pallen M.J."/>
        </authorList>
    </citation>
    <scope>NUCLEOTIDE SEQUENCE</scope>
    <source>
        <strain evidence="5">ChiHjej9B8-7071</strain>
    </source>
</reference>
<dbReference type="InterPro" id="IPR029028">
    <property type="entry name" value="Alpha/beta_knot_MTases"/>
</dbReference>
<dbReference type="SMART" id="SM00967">
    <property type="entry name" value="SpoU_sub_bind"/>
    <property type="match status" value="1"/>
</dbReference>
<protein>
    <submittedName>
        <fullName evidence="5">RNA methyltransferase</fullName>
    </submittedName>
</protein>
<dbReference type="GO" id="GO:0005737">
    <property type="term" value="C:cytoplasm"/>
    <property type="evidence" value="ECO:0007669"/>
    <property type="project" value="UniProtKB-ARBA"/>
</dbReference>
<sequence>MNRERITSRKNPLLQQLRRLLQSRSEREAAGEYIADGTKLLAEAVRWIPERLRTVVVTESVDPGKLPPHVRLVEVPDDIMAQLSPSKTPQGALFTCALPPTEAAFIQPGTLILDGIQDPGNLGTILRTADAWDRPVVLTPGCCDAYSHKTVRASMGAVFRTPPGFMTQEEVYGTLRAAGIPLYVTALTTDALDVRQVALSKGAVVIGSEGKGVGEYFRTHADQTLIIPMTARCESLNAAVAAAVVLWQMLA</sequence>
<comment type="caution">
    <text evidence="5">The sequence shown here is derived from an EMBL/GenBank/DDBJ whole genome shotgun (WGS) entry which is preliminary data.</text>
</comment>
<evidence type="ECO:0000256" key="3">
    <source>
        <dbReference type="ARBA" id="ARBA00022679"/>
    </source>
</evidence>
<keyword evidence="2 5" id="KW-0489">Methyltransferase</keyword>
<dbReference type="SUPFAM" id="SSF55315">
    <property type="entry name" value="L30e-like"/>
    <property type="match status" value="1"/>
</dbReference>
<dbReference type="InterPro" id="IPR029026">
    <property type="entry name" value="tRNA_m1G_MTases_N"/>
</dbReference>
<dbReference type="Gene3D" id="3.40.1280.10">
    <property type="match status" value="1"/>
</dbReference>
<dbReference type="Pfam" id="PF22435">
    <property type="entry name" value="MRM3-like_sub_bind"/>
    <property type="match status" value="1"/>
</dbReference>
<proteinExistence type="inferred from homology"/>
<dbReference type="InterPro" id="IPR013123">
    <property type="entry name" value="SpoU_subst-bd"/>
</dbReference>
<dbReference type="PANTHER" id="PTHR43191:SF2">
    <property type="entry name" value="RRNA METHYLTRANSFERASE 3, MITOCHONDRIAL"/>
    <property type="match status" value="1"/>
</dbReference>
<dbReference type="GO" id="GO:0006396">
    <property type="term" value="P:RNA processing"/>
    <property type="evidence" value="ECO:0007669"/>
    <property type="project" value="InterPro"/>
</dbReference>
<dbReference type="InterPro" id="IPR053888">
    <property type="entry name" value="MRM3-like_sub_bind"/>
</dbReference>
<dbReference type="EMBL" id="DVGD01000083">
    <property type="protein sequence ID" value="HIR09351.1"/>
    <property type="molecule type" value="Genomic_DNA"/>
</dbReference>
<dbReference type="GO" id="GO:0032259">
    <property type="term" value="P:methylation"/>
    <property type="evidence" value="ECO:0007669"/>
    <property type="project" value="UniProtKB-KW"/>
</dbReference>
<dbReference type="GO" id="GO:0003723">
    <property type="term" value="F:RNA binding"/>
    <property type="evidence" value="ECO:0007669"/>
    <property type="project" value="InterPro"/>
</dbReference>
<dbReference type="CDD" id="cd18095">
    <property type="entry name" value="SpoU-like_rRNA-MTase"/>
    <property type="match status" value="1"/>
</dbReference>
<dbReference type="AlphaFoldDB" id="A0A9D1A7E5"/>
<name>A0A9D1A7E5_9FIRM</name>
<dbReference type="Proteomes" id="UP000824258">
    <property type="component" value="Unassembled WGS sequence"/>
</dbReference>
<evidence type="ECO:0000259" key="4">
    <source>
        <dbReference type="SMART" id="SM00967"/>
    </source>
</evidence>
<dbReference type="InterPro" id="IPR029064">
    <property type="entry name" value="Ribosomal_eL30-like_sf"/>
</dbReference>
<dbReference type="InterPro" id="IPR001537">
    <property type="entry name" value="SpoU_MeTrfase"/>
</dbReference>
<dbReference type="SUPFAM" id="SSF75217">
    <property type="entry name" value="alpha/beta knot"/>
    <property type="match status" value="1"/>
</dbReference>
<reference evidence="5" key="1">
    <citation type="submission" date="2020-10" db="EMBL/GenBank/DDBJ databases">
        <authorList>
            <person name="Gilroy R."/>
        </authorList>
    </citation>
    <scope>NUCLEOTIDE SEQUENCE</scope>
    <source>
        <strain evidence="5">ChiHjej9B8-7071</strain>
    </source>
</reference>
<accession>A0A9D1A7E5</accession>
<evidence type="ECO:0000313" key="6">
    <source>
        <dbReference type="Proteomes" id="UP000824258"/>
    </source>
</evidence>